<keyword evidence="4" id="KW-1185">Reference proteome</keyword>
<gene>
    <name evidence="3" type="ORF">Acr_00g0086290</name>
</gene>
<dbReference type="EMBL" id="BJWL01000425">
    <property type="protein sequence ID" value="GFS43664.1"/>
    <property type="molecule type" value="Genomic_DNA"/>
</dbReference>
<dbReference type="OrthoDB" id="903801at2759"/>
<sequence>MPPRNARGHAKSLTGARGARGVRRACRNHENHQESAMGGGASAPGGNVGGAPPTTLGGAEFMQGVFTAIEQVVRNTVQTMQVPVRTAESRATTDMKTFLQLRPPTFKGEPDPLVAEDWLEQVTRALDTNLVTEEDLRVMFASYQLQGDALQWWKTMEEVVAKKWEPFKKAFLDQYFTDTAKEALRMEFINLVQGSMTVAQYEAKFTSLSRFAKAFVSTEEEKVKQFMRGLRPFIRNKIAGNLIKVYSTMVSAAAAIEETLNETRNIQNPKSQHEGISNQSEGRSSKKPRNSTAQQQYLTRSSPATFGYHPDKHLRDGRFVLVVINLASRATPAFTSAQTTYQSRPTSCSSTGLEDTGTSLCYNIRNGTVGDSWIAGAAIGYLYCARSTLKRVCRSCEVEIADRRFVFDFIVLDMTSFDVILGMDWLTGYRAMIDLSDIELPFVHPREIVFIS</sequence>
<dbReference type="AlphaFoldDB" id="A0A7J0DVR5"/>
<feature type="region of interest" description="Disordered" evidence="1">
    <location>
        <begin position="263"/>
        <end position="305"/>
    </location>
</feature>
<feature type="compositionally biased region" description="Gly residues" evidence="1">
    <location>
        <begin position="37"/>
        <end position="49"/>
    </location>
</feature>
<feature type="compositionally biased region" description="Polar residues" evidence="1">
    <location>
        <begin position="263"/>
        <end position="282"/>
    </location>
</feature>
<evidence type="ECO:0000313" key="4">
    <source>
        <dbReference type="Proteomes" id="UP000585474"/>
    </source>
</evidence>
<name>A0A7J0DVR5_9ERIC</name>
<evidence type="ECO:0000259" key="2">
    <source>
        <dbReference type="Pfam" id="PF03732"/>
    </source>
</evidence>
<comment type="caution">
    <text evidence="3">The sequence shown here is derived from an EMBL/GenBank/DDBJ whole genome shotgun (WGS) entry which is preliminary data.</text>
</comment>
<dbReference type="Pfam" id="PF08284">
    <property type="entry name" value="RVP_2"/>
    <property type="match status" value="1"/>
</dbReference>
<dbReference type="Gene3D" id="2.40.70.10">
    <property type="entry name" value="Acid Proteases"/>
    <property type="match status" value="1"/>
</dbReference>
<dbReference type="CDD" id="cd00303">
    <property type="entry name" value="retropepsin_like"/>
    <property type="match status" value="1"/>
</dbReference>
<dbReference type="PANTHER" id="PTHR33223">
    <property type="entry name" value="CCHC-TYPE DOMAIN-CONTAINING PROTEIN"/>
    <property type="match status" value="1"/>
</dbReference>
<dbReference type="InterPro" id="IPR021109">
    <property type="entry name" value="Peptidase_aspartic_dom_sf"/>
</dbReference>
<dbReference type="PANTHER" id="PTHR33223:SF11">
    <property type="entry name" value="ELEMENT PROTEIN, PUTATIVE-RELATED"/>
    <property type="match status" value="1"/>
</dbReference>
<feature type="domain" description="Retrotransposon gag" evidence="2">
    <location>
        <begin position="140"/>
        <end position="232"/>
    </location>
</feature>
<evidence type="ECO:0000256" key="1">
    <source>
        <dbReference type="SAM" id="MobiDB-lite"/>
    </source>
</evidence>
<protein>
    <recommendedName>
        <fullName evidence="2">Retrotransposon gag domain-containing protein</fullName>
    </recommendedName>
</protein>
<dbReference type="InterPro" id="IPR005162">
    <property type="entry name" value="Retrotrans_gag_dom"/>
</dbReference>
<proteinExistence type="predicted"/>
<reference evidence="4" key="1">
    <citation type="submission" date="2019-07" db="EMBL/GenBank/DDBJ databases">
        <title>De Novo Assembly of kiwifruit Actinidia rufa.</title>
        <authorList>
            <person name="Sugita-Konishi S."/>
            <person name="Sato K."/>
            <person name="Mori E."/>
            <person name="Abe Y."/>
            <person name="Kisaki G."/>
            <person name="Hamano K."/>
            <person name="Suezawa K."/>
            <person name="Otani M."/>
            <person name="Fukuda T."/>
            <person name="Manabe T."/>
            <person name="Gomi K."/>
            <person name="Tabuchi M."/>
            <person name="Akimitsu K."/>
            <person name="Kataoka I."/>
        </authorList>
    </citation>
    <scope>NUCLEOTIDE SEQUENCE [LARGE SCALE GENOMIC DNA]</scope>
    <source>
        <strain evidence="4">cv. Fuchu</strain>
    </source>
</reference>
<feature type="region of interest" description="Disordered" evidence="1">
    <location>
        <begin position="1"/>
        <end position="55"/>
    </location>
</feature>
<organism evidence="3 4">
    <name type="scientific">Actinidia rufa</name>
    <dbReference type="NCBI Taxonomy" id="165716"/>
    <lineage>
        <taxon>Eukaryota</taxon>
        <taxon>Viridiplantae</taxon>
        <taxon>Streptophyta</taxon>
        <taxon>Embryophyta</taxon>
        <taxon>Tracheophyta</taxon>
        <taxon>Spermatophyta</taxon>
        <taxon>Magnoliopsida</taxon>
        <taxon>eudicotyledons</taxon>
        <taxon>Gunneridae</taxon>
        <taxon>Pentapetalae</taxon>
        <taxon>asterids</taxon>
        <taxon>Ericales</taxon>
        <taxon>Actinidiaceae</taxon>
        <taxon>Actinidia</taxon>
    </lineage>
</organism>
<feature type="compositionally biased region" description="Polar residues" evidence="1">
    <location>
        <begin position="290"/>
        <end position="304"/>
    </location>
</feature>
<dbReference type="Proteomes" id="UP000585474">
    <property type="component" value="Unassembled WGS sequence"/>
</dbReference>
<evidence type="ECO:0000313" key="3">
    <source>
        <dbReference type="EMBL" id="GFS43664.1"/>
    </source>
</evidence>
<dbReference type="Pfam" id="PF03732">
    <property type="entry name" value="Retrotrans_gag"/>
    <property type="match status" value="1"/>
</dbReference>
<accession>A0A7J0DVR5</accession>
<feature type="compositionally biased region" description="Basic residues" evidence="1">
    <location>
        <begin position="1"/>
        <end position="10"/>
    </location>
</feature>